<dbReference type="PANTHER" id="PTHR40590:SF1">
    <property type="entry name" value="CYTOPLASMIC PROTEIN"/>
    <property type="match status" value="1"/>
</dbReference>
<dbReference type="Pfam" id="PF01963">
    <property type="entry name" value="TraB_PrgY_gumN"/>
    <property type="match status" value="1"/>
</dbReference>
<dbReference type="Proteomes" id="UP000011932">
    <property type="component" value="Chromosome"/>
</dbReference>
<organism evidence="2 3">
    <name type="scientific">Micavibrio aeruginosavorus EPB</name>
    <dbReference type="NCBI Taxonomy" id="349215"/>
    <lineage>
        <taxon>Bacteria</taxon>
        <taxon>Pseudomonadati</taxon>
        <taxon>Bdellovibrionota</taxon>
        <taxon>Bdellovibrionia</taxon>
        <taxon>Bdellovibrionales</taxon>
        <taxon>Pseudobdellovibrionaceae</taxon>
        <taxon>Micavibrio</taxon>
    </lineage>
</organism>
<name>M4VHX8_9BACT</name>
<evidence type="ECO:0000313" key="2">
    <source>
        <dbReference type="EMBL" id="AGH98977.1"/>
    </source>
</evidence>
<keyword evidence="1" id="KW-0732">Signal</keyword>
<dbReference type="HOGENOM" id="CLU_552999_0_0_5"/>
<dbReference type="STRING" id="349215.A11S_2181"/>
<dbReference type="KEGG" id="man:A11S_2181"/>
<feature type="chain" id="PRO_5004060661" evidence="1">
    <location>
        <begin position="25"/>
        <end position="493"/>
    </location>
</feature>
<evidence type="ECO:0000256" key="1">
    <source>
        <dbReference type="SAM" id="SignalP"/>
    </source>
</evidence>
<dbReference type="OrthoDB" id="9806326at2"/>
<dbReference type="InterPro" id="IPR047111">
    <property type="entry name" value="YbaP-like"/>
</dbReference>
<dbReference type="PANTHER" id="PTHR40590">
    <property type="entry name" value="CYTOPLASMIC PROTEIN-RELATED"/>
    <property type="match status" value="1"/>
</dbReference>
<reference evidence="2 3" key="1">
    <citation type="journal article" date="2013" name="ISME J.">
        <title>By their genes ye shall know them: genomic signatures of predatory bacteria.</title>
        <authorList>
            <person name="Pasternak Z."/>
            <person name="Pietrokovski S."/>
            <person name="Rotem O."/>
            <person name="Gophna U."/>
            <person name="Lurie-Weinberger M.N."/>
            <person name="Jurkevitch E."/>
        </authorList>
    </citation>
    <scope>NUCLEOTIDE SEQUENCE [LARGE SCALE GENOMIC DNA]</scope>
    <source>
        <strain evidence="2">EPB</strain>
    </source>
</reference>
<dbReference type="PATRIC" id="fig|349215.9.peg.2113"/>
<evidence type="ECO:0000313" key="3">
    <source>
        <dbReference type="Proteomes" id="UP000011932"/>
    </source>
</evidence>
<dbReference type="CDD" id="cd14789">
    <property type="entry name" value="Tiki"/>
    <property type="match status" value="1"/>
</dbReference>
<dbReference type="AlphaFoldDB" id="M4VHX8"/>
<gene>
    <name evidence="2" type="ORF">A11S_2181</name>
</gene>
<sequence>MRGFKIACLSVALCALMTSGAAHAKDPAAHLYKPDPAYPPQPAMFVLRDHDSSVYLFGSVHLLQKGTKWRTPLFNESLAHADTLWLEATFPDMTNPALLREYYKSGYDMQGNLSKRMTPDQRKDLEALMSDIGMQMADIDHLQPWAAADVITSEFYTARANNKHIETDPNKKYKRRKIIQGVEMILEKSGLGIPTKSIEHTRENMLKHSTLSDADQMAYLMNTVNDLRGEISVEQDSKMDQLFNAWVTGDLNGVHASGNKDMQEKTPGLYNMMLTTRNRQMTDAIIRELNGTGTDFVVIGAGHLAGPDSVLRMLVDKGYKPERIYDRREPELSSTKRKFSNPGYKQGKIYPEQLDVSLRRAKGDRADEIILRLSTPLSYQLCGDISPISHLVKEEEGALTIYVGPYYITQYPAAKKDDCGTPIKAASLDIPFALDDLAGDKPRILQMMAPGRMDSYKVTLSENTLLFEPMGPLSFFKPVNGRDLRLDLEESAY</sequence>
<protein>
    <submittedName>
        <fullName evidence="2">GumN family protein</fullName>
    </submittedName>
</protein>
<accession>M4VHX8</accession>
<proteinExistence type="predicted"/>
<dbReference type="InterPro" id="IPR002816">
    <property type="entry name" value="TraB/PrgY/GumN_fam"/>
</dbReference>
<feature type="signal peptide" evidence="1">
    <location>
        <begin position="1"/>
        <end position="24"/>
    </location>
</feature>
<dbReference type="RefSeq" id="WP_015468491.1">
    <property type="nucleotide sequence ID" value="NC_020812.1"/>
</dbReference>
<dbReference type="EMBL" id="CP003538">
    <property type="protein sequence ID" value="AGH98977.1"/>
    <property type="molecule type" value="Genomic_DNA"/>
</dbReference>